<evidence type="ECO:0000313" key="2">
    <source>
        <dbReference type="EMBL" id="ORY27116.1"/>
    </source>
</evidence>
<comment type="caution">
    <text evidence="2">The sequence shown here is derived from an EMBL/GenBank/DDBJ whole genome shotgun (WGS) entry which is preliminary data.</text>
</comment>
<dbReference type="Proteomes" id="UP000193986">
    <property type="component" value="Unassembled WGS sequence"/>
</dbReference>
<gene>
    <name evidence="2" type="ORF">BCR39DRAFT_539324</name>
</gene>
<keyword evidence="1" id="KW-0472">Membrane</keyword>
<dbReference type="EMBL" id="MCFC01000041">
    <property type="protein sequence ID" value="ORY27116.1"/>
    <property type="molecule type" value="Genomic_DNA"/>
</dbReference>
<dbReference type="AlphaFoldDB" id="A0A1Y2AX99"/>
<reference evidence="2 3" key="1">
    <citation type="submission" date="2016-07" db="EMBL/GenBank/DDBJ databases">
        <title>Pervasive Adenine N6-methylation of Active Genes in Fungi.</title>
        <authorList>
            <consortium name="DOE Joint Genome Institute"/>
            <person name="Mondo S.J."/>
            <person name="Dannebaum R.O."/>
            <person name="Kuo R.C."/>
            <person name="Labutti K."/>
            <person name="Haridas S."/>
            <person name="Kuo A."/>
            <person name="Salamov A."/>
            <person name="Ahrendt S.R."/>
            <person name="Lipzen A."/>
            <person name="Sullivan W."/>
            <person name="Andreopoulos W.B."/>
            <person name="Clum A."/>
            <person name="Lindquist E."/>
            <person name="Daum C."/>
            <person name="Ramamoorthy G.K."/>
            <person name="Gryganskyi A."/>
            <person name="Culley D."/>
            <person name="Magnuson J.K."/>
            <person name="James T.Y."/>
            <person name="O'Malley M.A."/>
            <person name="Stajich J.E."/>
            <person name="Spatafora J.W."/>
            <person name="Visel A."/>
            <person name="Grigoriev I.V."/>
        </authorList>
    </citation>
    <scope>NUCLEOTIDE SEQUENCE [LARGE SCALE GENOMIC DNA]</scope>
    <source>
        <strain evidence="2 3">68-887.2</strain>
    </source>
</reference>
<keyword evidence="1" id="KW-0812">Transmembrane</keyword>
<keyword evidence="1" id="KW-1133">Transmembrane helix</keyword>
<name>A0A1Y2AX99_9TREE</name>
<evidence type="ECO:0000256" key="1">
    <source>
        <dbReference type="SAM" id="Phobius"/>
    </source>
</evidence>
<keyword evidence="3" id="KW-1185">Reference proteome</keyword>
<evidence type="ECO:0000313" key="3">
    <source>
        <dbReference type="Proteomes" id="UP000193986"/>
    </source>
</evidence>
<protein>
    <submittedName>
        <fullName evidence="2">Uncharacterized protein</fullName>
    </submittedName>
</protein>
<dbReference type="InParanoid" id="A0A1Y2AX99"/>
<organism evidence="2 3">
    <name type="scientific">Naematelia encephala</name>
    <dbReference type="NCBI Taxonomy" id="71784"/>
    <lineage>
        <taxon>Eukaryota</taxon>
        <taxon>Fungi</taxon>
        <taxon>Dikarya</taxon>
        <taxon>Basidiomycota</taxon>
        <taxon>Agaricomycotina</taxon>
        <taxon>Tremellomycetes</taxon>
        <taxon>Tremellales</taxon>
        <taxon>Naemateliaceae</taxon>
        <taxon>Naematelia</taxon>
    </lineage>
</organism>
<accession>A0A1Y2AX99</accession>
<feature type="transmembrane region" description="Helical" evidence="1">
    <location>
        <begin position="12"/>
        <end position="31"/>
    </location>
</feature>
<sequence length="55" mass="6394">MNHPYRERLSRKMLMFCSTFDYCLGAVLFPFCPSLSVGYPKDSRCFFWGGEEGCL</sequence>
<proteinExistence type="predicted"/>